<reference evidence="1 2" key="1">
    <citation type="submission" date="2019-07" db="EMBL/GenBank/DDBJ databases">
        <title>Genomic Encyclopedia of Archaeal and Bacterial Type Strains, Phase II (KMG-II): from individual species to whole genera.</title>
        <authorList>
            <person name="Goeker M."/>
        </authorList>
    </citation>
    <scope>NUCLEOTIDE SEQUENCE [LARGE SCALE GENOMIC DNA]</scope>
    <source>
        <strain evidence="1 2">ATCC BAA-2084</strain>
    </source>
</reference>
<dbReference type="OrthoDB" id="7391128at2"/>
<comment type="caution">
    <text evidence="1">The sequence shown here is derived from an EMBL/GenBank/DDBJ whole genome shotgun (WGS) entry which is preliminary data.</text>
</comment>
<dbReference type="AlphaFoldDB" id="A0A562UV09"/>
<organism evidence="1 2">
    <name type="scientific">Altererythrobacter ishigakiensis</name>
    <dbReference type="NCBI Taxonomy" id="476157"/>
    <lineage>
        <taxon>Bacteria</taxon>
        <taxon>Pseudomonadati</taxon>
        <taxon>Pseudomonadota</taxon>
        <taxon>Alphaproteobacteria</taxon>
        <taxon>Sphingomonadales</taxon>
        <taxon>Erythrobacteraceae</taxon>
        <taxon>Altererythrobacter</taxon>
    </lineage>
</organism>
<dbReference type="STRING" id="476157.GCA_001663155_02236"/>
<protein>
    <submittedName>
        <fullName evidence="1">Uncharacterized protein</fullName>
    </submittedName>
</protein>
<gene>
    <name evidence="1" type="ORF">JN10_1117</name>
</gene>
<evidence type="ECO:0000313" key="1">
    <source>
        <dbReference type="EMBL" id="TWJ09482.1"/>
    </source>
</evidence>
<proteinExistence type="predicted"/>
<dbReference type="Proteomes" id="UP000320547">
    <property type="component" value="Unassembled WGS sequence"/>
</dbReference>
<sequence length="177" mass="19076">MNMTGSRLRQIGWLVVLAAVAALFFALSFQVHAVKSEVLLAERQIIALERETTMLETEFQARANQRQLSEWNAVEFGLLAARPDQYVESERQLAAFGEKRGLAAPAPIRVASADLPKAESGPREMLSPVSGRPVTLAAVDAPDTATTFAESVGELLAEASPIRPAQARTFLSAEAGE</sequence>
<evidence type="ECO:0000313" key="2">
    <source>
        <dbReference type="Proteomes" id="UP000320547"/>
    </source>
</evidence>
<dbReference type="EMBL" id="VLLK01000001">
    <property type="protein sequence ID" value="TWJ09482.1"/>
    <property type="molecule type" value="Genomic_DNA"/>
</dbReference>
<accession>A0A562UV09</accession>
<name>A0A562UV09_9SPHN</name>
<dbReference type="RefSeq" id="WP_067601220.1">
    <property type="nucleotide sequence ID" value="NZ_VLLK01000001.1"/>
</dbReference>
<keyword evidence="2" id="KW-1185">Reference proteome</keyword>